<organism evidence="2 3">
    <name type="scientific">Actinoplanes derwentensis</name>
    <dbReference type="NCBI Taxonomy" id="113562"/>
    <lineage>
        <taxon>Bacteria</taxon>
        <taxon>Bacillati</taxon>
        <taxon>Actinomycetota</taxon>
        <taxon>Actinomycetes</taxon>
        <taxon>Micromonosporales</taxon>
        <taxon>Micromonosporaceae</taxon>
        <taxon>Actinoplanes</taxon>
    </lineage>
</organism>
<keyword evidence="3" id="KW-1185">Reference proteome</keyword>
<protein>
    <recommendedName>
        <fullName evidence="4">Membrane domain of glycerophosphoryl diester phosphodiesterase</fullName>
    </recommendedName>
</protein>
<evidence type="ECO:0008006" key="4">
    <source>
        <dbReference type="Google" id="ProtNLM"/>
    </source>
</evidence>
<feature type="transmembrane region" description="Helical" evidence="1">
    <location>
        <begin position="58"/>
        <end position="80"/>
    </location>
</feature>
<evidence type="ECO:0000256" key="1">
    <source>
        <dbReference type="SAM" id="Phobius"/>
    </source>
</evidence>
<evidence type="ECO:0000313" key="3">
    <source>
        <dbReference type="Proteomes" id="UP000198688"/>
    </source>
</evidence>
<accession>A0A1H2CGA5</accession>
<name>A0A1H2CGA5_9ACTN</name>
<keyword evidence="1" id="KW-0812">Transmembrane</keyword>
<dbReference type="EMBL" id="LT629758">
    <property type="protein sequence ID" value="SDT69518.1"/>
    <property type="molecule type" value="Genomic_DNA"/>
</dbReference>
<feature type="transmembrane region" description="Helical" evidence="1">
    <location>
        <begin position="216"/>
        <end position="239"/>
    </location>
</feature>
<keyword evidence="1" id="KW-1133">Transmembrane helix</keyword>
<dbReference type="AlphaFoldDB" id="A0A1H2CGA5"/>
<feature type="transmembrane region" description="Helical" evidence="1">
    <location>
        <begin position="154"/>
        <end position="173"/>
    </location>
</feature>
<dbReference type="Proteomes" id="UP000198688">
    <property type="component" value="Chromosome I"/>
</dbReference>
<feature type="transmembrane region" description="Helical" evidence="1">
    <location>
        <begin position="100"/>
        <end position="133"/>
    </location>
</feature>
<proteinExistence type="predicted"/>
<keyword evidence="1" id="KW-0472">Membrane</keyword>
<reference evidence="2 3" key="1">
    <citation type="submission" date="2016-10" db="EMBL/GenBank/DDBJ databases">
        <authorList>
            <person name="de Groot N.N."/>
        </authorList>
    </citation>
    <scope>NUCLEOTIDE SEQUENCE [LARGE SCALE GENOMIC DNA]</scope>
    <source>
        <strain evidence="2 3">DSM 43941</strain>
    </source>
</reference>
<sequence>MNQGWAERDGNGHYWPGQPPMIPPSFYATPADPLVSPDYAGWWRRSLTLARRVWKPALLLHTIAAVPSLALTVPADVAATAENREFQDLLANGHAGPAELIAYLSATALLLGAVLVAALIAAVVTAVNVHLVIQAATGQPVSLRAAATAGLRRAPAVIGWTLVANLLTSIAVLMCVLPVFYVGAALMALPILVTLERGSGISRAFSLFHADLGTSVARVATVFALMVAATIGLSTVAIALDVIIGGTAGSVAASLWNGVHLLVSGVFLTPLLVTAYADMRSRLEPFSTAYLMPHPTTPPP</sequence>
<gene>
    <name evidence="2" type="ORF">SAMN04489716_5784</name>
</gene>
<evidence type="ECO:0000313" key="2">
    <source>
        <dbReference type="EMBL" id="SDT69518.1"/>
    </source>
</evidence>
<feature type="transmembrane region" description="Helical" evidence="1">
    <location>
        <begin position="259"/>
        <end position="277"/>
    </location>
</feature>